<dbReference type="Gene3D" id="3.30.420.10">
    <property type="entry name" value="Ribonuclease H-like superfamily/Ribonuclease H"/>
    <property type="match status" value="1"/>
</dbReference>
<feature type="compositionally biased region" description="Basic residues" evidence="1">
    <location>
        <begin position="472"/>
        <end position="482"/>
    </location>
</feature>
<evidence type="ECO:0000313" key="3">
    <source>
        <dbReference type="Proteomes" id="UP001159363"/>
    </source>
</evidence>
<evidence type="ECO:0000313" key="2">
    <source>
        <dbReference type="EMBL" id="KAJ8882414.1"/>
    </source>
</evidence>
<comment type="caution">
    <text evidence="2">The sequence shown here is derived from an EMBL/GenBank/DDBJ whole genome shotgun (WGS) entry which is preliminary data.</text>
</comment>
<feature type="region of interest" description="Disordered" evidence="1">
    <location>
        <begin position="461"/>
        <end position="482"/>
    </location>
</feature>
<dbReference type="InterPro" id="IPR036397">
    <property type="entry name" value="RNaseH_sf"/>
</dbReference>
<sequence>MRQRRNARAGETGDPRESPPTAASSAMKPTCENPGVARPSIEPGSLWWEASILTAHPPSPSPPMEVELNKNGEDGAAPEGKGGETRDPEKTRRPAASSDMSPKCENLGNDPTENQTRFAVVQGERSSRYRLFAFASFRLLDDGESPNVATVDAGSSRRFFSSSCAQSCATNPKDLKNRVYTLGRLANTIFVFGTDAGKSRISGGRSTCILSFPQTAAVRAMVAAYQLQKASRHDDIVPLFHIKQYEETRTYKRRSGRPEVLTCRERRHVVTSARKEPLRSAASVAEEIVNIYTLCNKQKLGLAGVFLFQQDNEPKHTAMETKWWLLYNAPRRLLTPPQSPRFNPVEYLCEYLGKHIQKHRPSSKEALQRLLLEELFKISPAHTTALTSAPGIRTQIPLGGELMAGILVVGMRGPLLRCEGYRGVIPVPLPYSFHRCCIPITRHPFFWLAFELIDSRALGRAESPSRYGDRNTRRRPILTRRRLGARSRETMGNWNKDNRTGIRTQFSPNTNLKIAHCATWPVHPETVAAEAMSRYAPLTRALAPRYLQPSVQTHSTIGELFARESSPPPSAHPGFPSDTRTREANNTASDVIWSVRRSPRVPAFYSSRAARVKTTESIVKAACCLHSYIGRDTGFTGVLT</sequence>
<evidence type="ECO:0000256" key="1">
    <source>
        <dbReference type="SAM" id="MobiDB-lite"/>
    </source>
</evidence>
<gene>
    <name evidence="2" type="ORF">PR048_014222</name>
</gene>
<proteinExistence type="predicted"/>
<feature type="region of interest" description="Disordered" evidence="1">
    <location>
        <begin position="1"/>
        <end position="114"/>
    </location>
</feature>
<accession>A0ABQ9HDT2</accession>
<dbReference type="Proteomes" id="UP001159363">
    <property type="component" value="Chromosome 4"/>
</dbReference>
<evidence type="ECO:0008006" key="4">
    <source>
        <dbReference type="Google" id="ProtNLM"/>
    </source>
</evidence>
<reference evidence="2 3" key="1">
    <citation type="submission" date="2023-02" db="EMBL/GenBank/DDBJ databases">
        <title>LHISI_Scaffold_Assembly.</title>
        <authorList>
            <person name="Stuart O.P."/>
            <person name="Cleave R."/>
            <person name="Magrath M.J.L."/>
            <person name="Mikheyev A.S."/>
        </authorList>
    </citation>
    <scope>NUCLEOTIDE SEQUENCE [LARGE SCALE GENOMIC DNA]</scope>
    <source>
        <strain evidence="2">Daus_M_001</strain>
        <tissue evidence="2">Leg muscle</tissue>
    </source>
</reference>
<keyword evidence="3" id="KW-1185">Reference proteome</keyword>
<protein>
    <recommendedName>
        <fullName evidence="4">Tc1-like transposase DDE domain-containing protein</fullName>
    </recommendedName>
</protein>
<feature type="region of interest" description="Disordered" evidence="1">
    <location>
        <begin position="562"/>
        <end position="584"/>
    </location>
</feature>
<name>A0ABQ9HDT2_9NEOP</name>
<dbReference type="EMBL" id="JARBHB010000005">
    <property type="protein sequence ID" value="KAJ8882414.1"/>
    <property type="molecule type" value="Genomic_DNA"/>
</dbReference>
<organism evidence="2 3">
    <name type="scientific">Dryococelus australis</name>
    <dbReference type="NCBI Taxonomy" id="614101"/>
    <lineage>
        <taxon>Eukaryota</taxon>
        <taxon>Metazoa</taxon>
        <taxon>Ecdysozoa</taxon>
        <taxon>Arthropoda</taxon>
        <taxon>Hexapoda</taxon>
        <taxon>Insecta</taxon>
        <taxon>Pterygota</taxon>
        <taxon>Neoptera</taxon>
        <taxon>Polyneoptera</taxon>
        <taxon>Phasmatodea</taxon>
        <taxon>Verophasmatodea</taxon>
        <taxon>Anareolatae</taxon>
        <taxon>Phasmatidae</taxon>
        <taxon>Eurycanthinae</taxon>
        <taxon>Dryococelus</taxon>
    </lineage>
</organism>
<feature type="compositionally biased region" description="Basic and acidic residues" evidence="1">
    <location>
        <begin position="81"/>
        <end position="92"/>
    </location>
</feature>